<evidence type="ECO:0000256" key="2">
    <source>
        <dbReference type="ARBA" id="ARBA00022679"/>
    </source>
</evidence>
<evidence type="ECO:0000313" key="7">
    <source>
        <dbReference type="Proteomes" id="UP000596661"/>
    </source>
</evidence>
<evidence type="ECO:0000259" key="4">
    <source>
        <dbReference type="PROSITE" id="PS50404"/>
    </source>
</evidence>
<feature type="domain" description="GST N-terminal" evidence="4">
    <location>
        <begin position="3"/>
        <end position="101"/>
    </location>
</feature>
<accession>A0A803Q4C8</accession>
<dbReference type="InterPro" id="IPR010987">
    <property type="entry name" value="Glutathione-S-Trfase_C-like"/>
</dbReference>
<dbReference type="CDD" id="cd03185">
    <property type="entry name" value="GST_C_Tau"/>
    <property type="match status" value="1"/>
</dbReference>
<feature type="domain" description="GST C-terminal" evidence="5">
    <location>
        <begin position="36"/>
        <end position="173"/>
    </location>
</feature>
<comment type="catalytic activity">
    <reaction evidence="3">
        <text>RX + glutathione = an S-substituted glutathione + a halide anion + H(+)</text>
        <dbReference type="Rhea" id="RHEA:16437"/>
        <dbReference type="ChEBI" id="CHEBI:15378"/>
        <dbReference type="ChEBI" id="CHEBI:16042"/>
        <dbReference type="ChEBI" id="CHEBI:17792"/>
        <dbReference type="ChEBI" id="CHEBI:57925"/>
        <dbReference type="ChEBI" id="CHEBI:90779"/>
        <dbReference type="EC" id="2.5.1.18"/>
    </reaction>
</comment>
<evidence type="ECO:0000259" key="5">
    <source>
        <dbReference type="PROSITE" id="PS50405"/>
    </source>
</evidence>
<dbReference type="SUPFAM" id="SSF52833">
    <property type="entry name" value="Thioredoxin-like"/>
    <property type="match status" value="1"/>
</dbReference>
<dbReference type="Gramene" id="evm.model.07.213">
    <property type="protein sequence ID" value="cds.evm.model.07.213"/>
    <property type="gene ID" value="evm.TU.07.213"/>
</dbReference>
<dbReference type="InterPro" id="IPR045074">
    <property type="entry name" value="GST_C_Tau"/>
</dbReference>
<dbReference type="GO" id="GO:0005737">
    <property type="term" value="C:cytoplasm"/>
    <property type="evidence" value="ECO:0007669"/>
    <property type="project" value="TreeGrafter"/>
</dbReference>
<dbReference type="EMBL" id="UZAU01000632">
    <property type="status" value="NOT_ANNOTATED_CDS"/>
    <property type="molecule type" value="Genomic_DNA"/>
</dbReference>
<protein>
    <recommendedName>
        <fullName evidence="1">glutathione transferase</fullName>
        <ecNumber evidence="1">2.5.1.18</ecNumber>
    </recommendedName>
</protein>
<evidence type="ECO:0000256" key="1">
    <source>
        <dbReference type="ARBA" id="ARBA00012452"/>
    </source>
</evidence>
<dbReference type="InterPro" id="IPR036249">
    <property type="entry name" value="Thioredoxin-like_sf"/>
</dbReference>
<keyword evidence="7" id="KW-1185">Reference proteome</keyword>
<dbReference type="PROSITE" id="PS50404">
    <property type="entry name" value="GST_NTER"/>
    <property type="match status" value="1"/>
</dbReference>
<dbReference type="Gene3D" id="1.20.1050.10">
    <property type="match status" value="1"/>
</dbReference>
<keyword evidence="2" id="KW-0808">Transferase</keyword>
<dbReference type="PROSITE" id="PS50405">
    <property type="entry name" value="GST_CTER"/>
    <property type="match status" value="1"/>
</dbReference>
<dbReference type="Pfam" id="PF13410">
    <property type="entry name" value="GST_C_2"/>
    <property type="match status" value="1"/>
</dbReference>
<proteinExistence type="predicted"/>
<dbReference type="Gene3D" id="3.40.30.10">
    <property type="entry name" value="Glutaredoxin"/>
    <property type="match status" value="1"/>
</dbReference>
<dbReference type="EnsemblPlants" id="evm.model.07.213">
    <property type="protein sequence ID" value="cds.evm.model.07.213"/>
    <property type="gene ID" value="evm.TU.07.213"/>
</dbReference>
<dbReference type="EC" id="2.5.1.18" evidence="1"/>
<evidence type="ECO:0000313" key="6">
    <source>
        <dbReference type="EnsemblPlants" id="cds.evm.model.07.213"/>
    </source>
</evidence>
<reference evidence="6" key="2">
    <citation type="submission" date="2021-03" db="UniProtKB">
        <authorList>
            <consortium name="EnsemblPlants"/>
        </authorList>
    </citation>
    <scope>IDENTIFICATION</scope>
</reference>
<name>A0A803Q4C8_CANSA</name>
<dbReference type="GO" id="GO:0004364">
    <property type="term" value="F:glutathione transferase activity"/>
    <property type="evidence" value="ECO:0007669"/>
    <property type="project" value="UniProtKB-EC"/>
</dbReference>
<reference evidence="6" key="1">
    <citation type="submission" date="2018-11" db="EMBL/GenBank/DDBJ databases">
        <authorList>
            <person name="Grassa J C."/>
        </authorList>
    </citation>
    <scope>NUCLEOTIDE SEQUENCE [LARGE SCALE GENOMIC DNA]</scope>
</reference>
<dbReference type="InterPro" id="IPR036282">
    <property type="entry name" value="Glutathione-S-Trfase_C_sf"/>
</dbReference>
<organism evidence="6 7">
    <name type="scientific">Cannabis sativa</name>
    <name type="common">Hemp</name>
    <name type="synonym">Marijuana</name>
    <dbReference type="NCBI Taxonomy" id="3483"/>
    <lineage>
        <taxon>Eukaryota</taxon>
        <taxon>Viridiplantae</taxon>
        <taxon>Streptophyta</taxon>
        <taxon>Embryophyta</taxon>
        <taxon>Tracheophyta</taxon>
        <taxon>Spermatophyta</taxon>
        <taxon>Magnoliopsida</taxon>
        <taxon>eudicotyledons</taxon>
        <taxon>Gunneridae</taxon>
        <taxon>Pentapetalae</taxon>
        <taxon>rosids</taxon>
        <taxon>fabids</taxon>
        <taxon>Rosales</taxon>
        <taxon>Cannabaceae</taxon>
        <taxon>Cannabis</taxon>
    </lineage>
</organism>
<sequence>MDENVKLHGDWDSPFSSRVIWALKLKGIPYQYFEEDLHNKSDLLLKYNPVHKQIPVLVHEENPYGSLIWNMFTTRGEEQEKWKKEYIEMLRTIEDEALMMNNKKYFLGEDIGILDISFGCIAHWFEVIEELCEVRLIESFPKLHSWIQNFKQHPIINQNLPPRDKLLLHFKGFTLPFRHKACCLCRVVALVRLRKFSLFSQCRSSSGIKPSAEYSDSALATVSGESHYSNDPEADLSLVFVVARPYNTLLSVLSFLP</sequence>
<dbReference type="OMA" id="EETWPET"/>
<dbReference type="GO" id="GO:0006749">
    <property type="term" value="P:glutathione metabolic process"/>
    <property type="evidence" value="ECO:0007669"/>
    <property type="project" value="InterPro"/>
</dbReference>
<evidence type="ECO:0000256" key="3">
    <source>
        <dbReference type="ARBA" id="ARBA00047960"/>
    </source>
</evidence>
<dbReference type="InterPro" id="IPR004045">
    <property type="entry name" value="Glutathione_S-Trfase_N"/>
</dbReference>
<dbReference type="PANTHER" id="PTHR11260">
    <property type="entry name" value="GLUTATHIONE S-TRANSFERASE, GST, SUPERFAMILY, GST DOMAIN CONTAINING"/>
    <property type="match status" value="1"/>
</dbReference>
<dbReference type="Pfam" id="PF13409">
    <property type="entry name" value="GST_N_2"/>
    <property type="match status" value="1"/>
</dbReference>
<dbReference type="Proteomes" id="UP000596661">
    <property type="component" value="Chromosome 7"/>
</dbReference>
<dbReference type="SUPFAM" id="SSF47616">
    <property type="entry name" value="GST C-terminal domain-like"/>
    <property type="match status" value="1"/>
</dbReference>
<dbReference type="InterPro" id="IPR045073">
    <property type="entry name" value="Omega/Tau-like"/>
</dbReference>
<dbReference type="AlphaFoldDB" id="A0A803Q4C8"/>
<dbReference type="PANTHER" id="PTHR11260:SF679">
    <property type="entry name" value="GLUTATHIONE TRANSFERASE"/>
    <property type="match status" value="1"/>
</dbReference>